<protein>
    <submittedName>
        <fullName evidence="1">Uncharacterized protein</fullName>
    </submittedName>
</protein>
<organism evidence="1 2">
    <name type="scientific">Streptomyces avidinii</name>
    <dbReference type="NCBI Taxonomy" id="1895"/>
    <lineage>
        <taxon>Bacteria</taxon>
        <taxon>Bacillati</taxon>
        <taxon>Actinomycetota</taxon>
        <taxon>Actinomycetes</taxon>
        <taxon>Kitasatosporales</taxon>
        <taxon>Streptomycetaceae</taxon>
        <taxon>Streptomyces</taxon>
    </lineage>
</organism>
<comment type="caution">
    <text evidence="1">The sequence shown here is derived from an EMBL/GenBank/DDBJ whole genome shotgun (WGS) entry which is preliminary data.</text>
</comment>
<dbReference type="RefSeq" id="WP_189966721.1">
    <property type="nucleotide sequence ID" value="NZ_BMVL01000003.1"/>
</dbReference>
<reference evidence="1 2" key="1">
    <citation type="submission" date="2021-03" db="EMBL/GenBank/DDBJ databases">
        <title>Genomic Encyclopedia of Type Strains, Phase IV (KMG-IV): sequencing the most valuable type-strain genomes for metagenomic binning, comparative biology and taxonomic classification.</title>
        <authorList>
            <person name="Goeker M."/>
        </authorList>
    </citation>
    <scope>NUCLEOTIDE SEQUENCE [LARGE SCALE GENOMIC DNA]</scope>
    <source>
        <strain evidence="1 2">DSM 40526</strain>
    </source>
</reference>
<accession>A0ABS4L4F5</accession>
<keyword evidence="2" id="KW-1185">Reference proteome</keyword>
<proteinExistence type="predicted"/>
<evidence type="ECO:0000313" key="1">
    <source>
        <dbReference type="EMBL" id="MBP2036975.1"/>
    </source>
</evidence>
<gene>
    <name evidence="1" type="ORF">J2Z77_002775</name>
</gene>
<dbReference type="EMBL" id="JAGGLQ010000004">
    <property type="protein sequence ID" value="MBP2036975.1"/>
    <property type="molecule type" value="Genomic_DNA"/>
</dbReference>
<sequence>MVDVPRPGQQPGEKPVELPYEEITAPEYTALAAALFTLEEGGPDGTVLRGSCPRCGAVLVVRTAGDALRGLRLRSFPDAVRLMPAAPPAGERAEPMHCTCEDAHPGRPEGRVGCGASWTLLLTDEPG</sequence>
<dbReference type="Proteomes" id="UP001519310">
    <property type="component" value="Unassembled WGS sequence"/>
</dbReference>
<name>A0ABS4L4F5_STRAV</name>
<evidence type="ECO:0000313" key="2">
    <source>
        <dbReference type="Proteomes" id="UP001519310"/>
    </source>
</evidence>